<feature type="compositionally biased region" description="Low complexity" evidence="1">
    <location>
        <begin position="129"/>
        <end position="138"/>
    </location>
</feature>
<keyword evidence="2" id="KW-0732">Signal</keyword>
<keyword evidence="4" id="KW-1185">Reference proteome</keyword>
<accession>A0A842HY07</accession>
<feature type="compositionally biased region" description="Pro residues" evidence="1">
    <location>
        <begin position="139"/>
        <end position="148"/>
    </location>
</feature>
<dbReference type="EMBL" id="JACJVJ010000001">
    <property type="protein sequence ID" value="MBC2777317.1"/>
    <property type="molecule type" value="Genomic_DNA"/>
</dbReference>
<evidence type="ECO:0000313" key="4">
    <source>
        <dbReference type="Proteomes" id="UP000564378"/>
    </source>
</evidence>
<dbReference type="RefSeq" id="WP_185800536.1">
    <property type="nucleotide sequence ID" value="NZ_JACJVJ010000001.1"/>
</dbReference>
<organism evidence="3 4">
    <name type="scientific">Parasphingopyxis marina</name>
    <dbReference type="NCBI Taxonomy" id="2761622"/>
    <lineage>
        <taxon>Bacteria</taxon>
        <taxon>Pseudomonadati</taxon>
        <taxon>Pseudomonadota</taxon>
        <taxon>Alphaproteobacteria</taxon>
        <taxon>Sphingomonadales</taxon>
        <taxon>Sphingomonadaceae</taxon>
        <taxon>Parasphingopyxis</taxon>
    </lineage>
</organism>
<proteinExistence type="predicted"/>
<feature type="region of interest" description="Disordered" evidence="1">
    <location>
        <begin position="74"/>
        <end position="96"/>
    </location>
</feature>
<evidence type="ECO:0000313" key="3">
    <source>
        <dbReference type="EMBL" id="MBC2777317.1"/>
    </source>
</evidence>
<protein>
    <submittedName>
        <fullName evidence="3">DUF4019 domain-containing protein</fullName>
    </submittedName>
</protein>
<name>A0A842HY07_9SPHN</name>
<sequence length="148" mass="16198">MRHLIAGFALLLLAACSLAADADAGREAVTIFHDQFDDREFAAIYREADSALQDSVSEADFIAQLGAFRERMGTVESTEEGGWNSQSATSGRQVELNQETRFQNGTADERFIFRFEGDVPRLAGYHFNTTEFTGEEPGSTPPPEAAGK</sequence>
<dbReference type="Pfam" id="PF13211">
    <property type="entry name" value="DUF4019"/>
    <property type="match status" value="1"/>
</dbReference>
<feature type="chain" id="PRO_5032490712" evidence="2">
    <location>
        <begin position="20"/>
        <end position="148"/>
    </location>
</feature>
<feature type="compositionally biased region" description="Polar residues" evidence="1">
    <location>
        <begin position="83"/>
        <end position="96"/>
    </location>
</feature>
<feature type="signal peptide" evidence="2">
    <location>
        <begin position="1"/>
        <end position="19"/>
    </location>
</feature>
<comment type="caution">
    <text evidence="3">The sequence shown here is derived from an EMBL/GenBank/DDBJ whole genome shotgun (WGS) entry which is preliminary data.</text>
</comment>
<dbReference type="AlphaFoldDB" id="A0A842HY07"/>
<dbReference type="InterPro" id="IPR025091">
    <property type="entry name" value="DUF4019"/>
</dbReference>
<evidence type="ECO:0000256" key="1">
    <source>
        <dbReference type="SAM" id="MobiDB-lite"/>
    </source>
</evidence>
<reference evidence="3 4" key="1">
    <citation type="submission" date="2020-08" db="EMBL/GenBank/DDBJ databases">
        <title>Draft genome sequence of Parasphingopyxis sp. GrpM-11.</title>
        <authorList>
            <person name="Oh J."/>
            <person name="Roh D.-H."/>
        </authorList>
    </citation>
    <scope>NUCLEOTIDE SEQUENCE [LARGE SCALE GENOMIC DNA]</scope>
    <source>
        <strain evidence="3 4">GrpM-11</strain>
    </source>
</reference>
<evidence type="ECO:0000256" key="2">
    <source>
        <dbReference type="SAM" id="SignalP"/>
    </source>
</evidence>
<dbReference type="PROSITE" id="PS51257">
    <property type="entry name" value="PROKAR_LIPOPROTEIN"/>
    <property type="match status" value="1"/>
</dbReference>
<feature type="region of interest" description="Disordered" evidence="1">
    <location>
        <begin position="129"/>
        <end position="148"/>
    </location>
</feature>
<gene>
    <name evidence="3" type="ORF">H6P80_06760</name>
</gene>
<dbReference type="Proteomes" id="UP000564378">
    <property type="component" value="Unassembled WGS sequence"/>
</dbReference>